<feature type="region of interest" description="Disordered" evidence="1">
    <location>
        <begin position="44"/>
        <end position="66"/>
    </location>
</feature>
<organism evidence="2 3">
    <name type="scientific">Hibiscus sabdariffa</name>
    <name type="common">roselle</name>
    <dbReference type="NCBI Taxonomy" id="183260"/>
    <lineage>
        <taxon>Eukaryota</taxon>
        <taxon>Viridiplantae</taxon>
        <taxon>Streptophyta</taxon>
        <taxon>Embryophyta</taxon>
        <taxon>Tracheophyta</taxon>
        <taxon>Spermatophyta</taxon>
        <taxon>Magnoliopsida</taxon>
        <taxon>eudicotyledons</taxon>
        <taxon>Gunneridae</taxon>
        <taxon>Pentapetalae</taxon>
        <taxon>rosids</taxon>
        <taxon>malvids</taxon>
        <taxon>Malvales</taxon>
        <taxon>Malvaceae</taxon>
        <taxon>Malvoideae</taxon>
        <taxon>Hibiscus</taxon>
    </lineage>
</organism>
<feature type="compositionally biased region" description="Polar residues" evidence="1">
    <location>
        <begin position="49"/>
        <end position="65"/>
    </location>
</feature>
<accession>A0ABR2CIA1</accession>
<reference evidence="2 3" key="1">
    <citation type="journal article" date="2024" name="G3 (Bethesda)">
        <title>Genome assembly of Hibiscus sabdariffa L. provides insights into metabolisms of medicinal natural products.</title>
        <authorList>
            <person name="Kim T."/>
        </authorList>
    </citation>
    <scope>NUCLEOTIDE SEQUENCE [LARGE SCALE GENOMIC DNA]</scope>
    <source>
        <strain evidence="2">TK-2024</strain>
        <tissue evidence="2">Old leaves</tissue>
    </source>
</reference>
<comment type="caution">
    <text evidence="2">The sequence shown here is derived from an EMBL/GenBank/DDBJ whole genome shotgun (WGS) entry which is preliminary data.</text>
</comment>
<evidence type="ECO:0000313" key="2">
    <source>
        <dbReference type="EMBL" id="KAK8519313.1"/>
    </source>
</evidence>
<evidence type="ECO:0000256" key="1">
    <source>
        <dbReference type="SAM" id="MobiDB-lite"/>
    </source>
</evidence>
<proteinExistence type="predicted"/>
<dbReference type="Proteomes" id="UP001472677">
    <property type="component" value="Unassembled WGS sequence"/>
</dbReference>
<sequence length="182" mass="19727">MRTIHTSKDIPFNWDNSIRAPIRRKSTPISPWLKEYAESGVPIPKKEMSNSLGQRASYSQSSAGNSGHVYNGNQGTHPAIENGFCGPFIVAGPSHSGTLSRYVDPTMGCDGDKCLPVMDEVMGLENEDSPLEHIDGLKRPRISSSSKTLSPVGDMGVVAREFSHTQSNMISAGLDIRASRKP</sequence>
<name>A0ABR2CIA1_9ROSI</name>
<evidence type="ECO:0000313" key="3">
    <source>
        <dbReference type="Proteomes" id="UP001472677"/>
    </source>
</evidence>
<dbReference type="EMBL" id="JBBPBM010000051">
    <property type="protein sequence ID" value="KAK8519313.1"/>
    <property type="molecule type" value="Genomic_DNA"/>
</dbReference>
<keyword evidence="3" id="KW-1185">Reference proteome</keyword>
<gene>
    <name evidence="2" type="ORF">V6N12_025354</name>
</gene>
<protein>
    <submittedName>
        <fullName evidence="2">Uncharacterized protein</fullName>
    </submittedName>
</protein>